<evidence type="ECO:0000313" key="4">
    <source>
        <dbReference type="EMBL" id="ORD95041.1"/>
    </source>
</evidence>
<dbReference type="Proteomes" id="UP000192639">
    <property type="component" value="Unassembled WGS sequence"/>
</dbReference>
<reference evidence="4 5" key="1">
    <citation type="journal article" date="2017" name="Environ. Microbiol.">
        <title>Decay of the glycolytic pathway and adaptation to intranuclear parasitism within Enterocytozoonidae microsporidia.</title>
        <authorList>
            <person name="Wiredu Boakye D."/>
            <person name="Jaroenlak P."/>
            <person name="Prachumwat A."/>
            <person name="Williams T.A."/>
            <person name="Bateman K.S."/>
            <person name="Itsathitphaisarn O."/>
            <person name="Sritunyalucksana K."/>
            <person name="Paszkiewicz K.H."/>
            <person name="Moore K.A."/>
            <person name="Stentiford G.D."/>
            <person name="Williams B.A."/>
        </authorList>
    </citation>
    <scope>NUCLEOTIDE SEQUENCE [LARGE SCALE GENOMIC DNA]</scope>
    <source>
        <strain evidence="4 5">GB1</strain>
    </source>
</reference>
<dbReference type="Gene3D" id="3.30.40.10">
    <property type="entry name" value="Zinc/RING finger domain, C3HC4 (zinc finger)"/>
    <property type="match status" value="1"/>
</dbReference>
<proteinExistence type="predicted"/>
<evidence type="ECO:0000313" key="5">
    <source>
        <dbReference type="Proteomes" id="UP000192639"/>
    </source>
</evidence>
<evidence type="ECO:0000259" key="3">
    <source>
        <dbReference type="PROSITE" id="PS50089"/>
    </source>
</evidence>
<dbReference type="AlphaFoldDB" id="A0A1Y1S9A3"/>
<keyword evidence="5" id="KW-1185">Reference proteome</keyword>
<name>A0A1Y1S9A3_9MICR</name>
<keyword evidence="1" id="KW-0863">Zinc-finger</keyword>
<dbReference type="InterPro" id="IPR013083">
    <property type="entry name" value="Znf_RING/FYVE/PHD"/>
</dbReference>
<gene>
    <name evidence="4" type="ORF">ECANGB1_1682</name>
</gene>
<feature type="domain" description="RING-type" evidence="3">
    <location>
        <begin position="54"/>
        <end position="91"/>
    </location>
</feature>
<dbReference type="CDD" id="cd16449">
    <property type="entry name" value="RING-HC"/>
    <property type="match status" value="1"/>
</dbReference>
<protein>
    <recommendedName>
        <fullName evidence="3">RING-type domain-containing protein</fullName>
    </recommendedName>
</protein>
<dbReference type="EMBL" id="LWDP01000005">
    <property type="protein sequence ID" value="ORD95041.1"/>
    <property type="molecule type" value="Genomic_DNA"/>
</dbReference>
<dbReference type="SUPFAM" id="SSF57850">
    <property type="entry name" value="RING/U-box"/>
    <property type="match status" value="1"/>
</dbReference>
<evidence type="ECO:0000256" key="2">
    <source>
        <dbReference type="SAM" id="Coils"/>
    </source>
</evidence>
<keyword evidence="1" id="KW-0479">Metal-binding</keyword>
<accession>A0A1Y1S9A3</accession>
<comment type="caution">
    <text evidence="4">The sequence shown here is derived from an EMBL/GenBank/DDBJ whole genome shotgun (WGS) entry which is preliminary data.</text>
</comment>
<evidence type="ECO:0000256" key="1">
    <source>
        <dbReference type="PROSITE-ProRule" id="PRU00175"/>
    </source>
</evidence>
<feature type="coiled-coil region" evidence="2">
    <location>
        <begin position="13"/>
        <end position="40"/>
    </location>
</feature>
<dbReference type="VEuPathDB" id="MicrosporidiaDB:ECANGB1_1682"/>
<keyword evidence="2" id="KW-0175">Coiled coil</keyword>
<dbReference type="InterPro" id="IPR001841">
    <property type="entry name" value="Znf_RING"/>
</dbReference>
<dbReference type="GO" id="GO:0008270">
    <property type="term" value="F:zinc ion binding"/>
    <property type="evidence" value="ECO:0007669"/>
    <property type="project" value="UniProtKB-KW"/>
</dbReference>
<sequence>MKKIKSSCDVNDKENVSNEYVIVEEQKKKTKKRKKVEEKEFDTTETSECEKEVCLICKENIKIKAALPCECIFCHYCINKHLKRGRFCPGCYSNGITHLDIKVNKKKFRTVQKITKKTEGNLKKVLKEHKIDVSGSKSMLRWRYDQLVCYLETQAYKERPIVNEKVAYKITKKELSIYDRKKKTGEEKEVQQKIKELIQKARKNIKPDEMNK</sequence>
<dbReference type="PROSITE" id="PS50089">
    <property type="entry name" value="ZF_RING_2"/>
    <property type="match status" value="1"/>
</dbReference>
<organism evidence="4 5">
    <name type="scientific">Enterospora canceri</name>
    <dbReference type="NCBI Taxonomy" id="1081671"/>
    <lineage>
        <taxon>Eukaryota</taxon>
        <taxon>Fungi</taxon>
        <taxon>Fungi incertae sedis</taxon>
        <taxon>Microsporidia</taxon>
        <taxon>Enterocytozoonidae</taxon>
        <taxon>Enterospora</taxon>
    </lineage>
</organism>
<keyword evidence="1" id="KW-0862">Zinc</keyword>